<comment type="caution">
    <text evidence="3">The sequence shown here is derived from an EMBL/GenBank/DDBJ whole genome shotgun (WGS) entry which is preliminary data.</text>
</comment>
<keyword evidence="2" id="KW-0812">Transmembrane</keyword>
<evidence type="ECO:0000313" key="3">
    <source>
        <dbReference type="EMBL" id="KAH0539501.1"/>
    </source>
</evidence>
<evidence type="ECO:0000256" key="2">
    <source>
        <dbReference type="SAM" id="Phobius"/>
    </source>
</evidence>
<feature type="region of interest" description="Disordered" evidence="1">
    <location>
        <begin position="124"/>
        <end position="149"/>
    </location>
</feature>
<feature type="transmembrane region" description="Helical" evidence="2">
    <location>
        <begin position="76"/>
        <end position="96"/>
    </location>
</feature>
<accession>A0AAV7HZ93</accession>
<name>A0AAV7HZ93_COTGL</name>
<sequence length="149" mass="16543">MGVRLSRKDLSAKKFANDWDWEVLPICLRTGNSKLELGILCLAGFKGIGITTESTDATVWTTLKIARYHVPVDVSILYSLVLLCGFGVLLLGKRFYSKTGYSDRSYDKKGLGASAKGFHCKTSRIEHPPASKQGMTLEPTAQKRMKEKE</sequence>
<gene>
    <name evidence="3" type="ORF">KQX54_005217</name>
</gene>
<keyword evidence="2" id="KW-0472">Membrane</keyword>
<dbReference type="EMBL" id="JAHXZJ010002609">
    <property type="protein sequence ID" value="KAH0539501.1"/>
    <property type="molecule type" value="Genomic_DNA"/>
</dbReference>
<dbReference type="AlphaFoldDB" id="A0AAV7HZ93"/>
<organism evidence="3 4">
    <name type="scientific">Cotesia glomerata</name>
    <name type="common">Lepidopteran parasitic wasp</name>
    <name type="synonym">Apanteles glomeratus</name>
    <dbReference type="NCBI Taxonomy" id="32391"/>
    <lineage>
        <taxon>Eukaryota</taxon>
        <taxon>Metazoa</taxon>
        <taxon>Ecdysozoa</taxon>
        <taxon>Arthropoda</taxon>
        <taxon>Hexapoda</taxon>
        <taxon>Insecta</taxon>
        <taxon>Pterygota</taxon>
        <taxon>Neoptera</taxon>
        <taxon>Endopterygota</taxon>
        <taxon>Hymenoptera</taxon>
        <taxon>Apocrita</taxon>
        <taxon>Ichneumonoidea</taxon>
        <taxon>Braconidae</taxon>
        <taxon>Microgastrinae</taxon>
        <taxon>Cotesia</taxon>
    </lineage>
</organism>
<evidence type="ECO:0000313" key="4">
    <source>
        <dbReference type="Proteomes" id="UP000826195"/>
    </source>
</evidence>
<keyword evidence="2" id="KW-1133">Transmembrane helix</keyword>
<protein>
    <submittedName>
        <fullName evidence="3">Uncharacterized protein</fullName>
    </submittedName>
</protein>
<reference evidence="3 4" key="1">
    <citation type="journal article" date="2021" name="J. Hered.">
        <title>A chromosome-level genome assembly of the parasitoid wasp, Cotesia glomerata (Hymenoptera: Braconidae).</title>
        <authorList>
            <person name="Pinto B.J."/>
            <person name="Weis J.J."/>
            <person name="Gamble T."/>
            <person name="Ode P.J."/>
            <person name="Paul R."/>
            <person name="Zaspel J.M."/>
        </authorList>
    </citation>
    <scope>NUCLEOTIDE SEQUENCE [LARGE SCALE GENOMIC DNA]</scope>
    <source>
        <strain evidence="3">CgM1</strain>
    </source>
</reference>
<proteinExistence type="predicted"/>
<keyword evidence="4" id="KW-1185">Reference proteome</keyword>
<evidence type="ECO:0000256" key="1">
    <source>
        <dbReference type="SAM" id="MobiDB-lite"/>
    </source>
</evidence>
<dbReference type="Proteomes" id="UP000826195">
    <property type="component" value="Unassembled WGS sequence"/>
</dbReference>